<dbReference type="Proteomes" id="UP000319619">
    <property type="component" value="Unassembled WGS sequence"/>
</dbReference>
<evidence type="ECO:0000256" key="1">
    <source>
        <dbReference type="SAM" id="MobiDB-lite"/>
    </source>
</evidence>
<evidence type="ECO:0000313" key="3">
    <source>
        <dbReference type="Proteomes" id="UP000319619"/>
    </source>
</evidence>
<proteinExistence type="predicted"/>
<sequence length="165" mass="18610">MFLIGAAGCYTTLHHPNVVQEDTGVVHEVESSSTSCTACHNNDYDHRWVSPHNWGFGYWGQNYPSYYNGYGYGYSGWQRYYYDPWWSAWYYDPWYYNSPGGGTYSPGVPPVERDNSRRGFMPAPMGTTPVAAPPPAYSPPPPQSQGDQQDSQDNQGEGRSGRRGK</sequence>
<organism evidence="2 3">
    <name type="scientific">candidate division LCP-89 bacterium B3_LCP</name>
    <dbReference type="NCBI Taxonomy" id="2012998"/>
    <lineage>
        <taxon>Bacteria</taxon>
        <taxon>Pseudomonadati</taxon>
        <taxon>Bacteria division LCP-89</taxon>
    </lineage>
</organism>
<evidence type="ECO:0000313" key="2">
    <source>
        <dbReference type="EMBL" id="TKJ36845.1"/>
    </source>
</evidence>
<feature type="compositionally biased region" description="Low complexity" evidence="1">
    <location>
        <begin position="121"/>
        <end position="130"/>
    </location>
</feature>
<comment type="caution">
    <text evidence="2">The sequence shown here is derived from an EMBL/GenBank/DDBJ whole genome shotgun (WGS) entry which is preliminary data.</text>
</comment>
<name>A0A532UPI4_UNCL8</name>
<gene>
    <name evidence="2" type="ORF">CEE37_14775</name>
</gene>
<accession>A0A532UPI4</accession>
<dbReference type="AlphaFoldDB" id="A0A532UPI4"/>
<dbReference type="EMBL" id="NJBN01000015">
    <property type="protein sequence ID" value="TKJ36845.1"/>
    <property type="molecule type" value="Genomic_DNA"/>
</dbReference>
<feature type="region of interest" description="Disordered" evidence="1">
    <location>
        <begin position="102"/>
        <end position="165"/>
    </location>
</feature>
<feature type="compositionally biased region" description="Pro residues" evidence="1">
    <location>
        <begin position="131"/>
        <end position="143"/>
    </location>
</feature>
<reference evidence="2 3" key="1">
    <citation type="submission" date="2017-06" db="EMBL/GenBank/DDBJ databases">
        <title>Novel microbial phyla capable of carbon fixation and sulfur reduction in deep-sea sediments.</title>
        <authorList>
            <person name="Huang J."/>
            <person name="Baker B."/>
            <person name="Wang Y."/>
        </authorList>
    </citation>
    <scope>NUCLEOTIDE SEQUENCE [LARGE SCALE GENOMIC DNA]</scope>
    <source>
        <strain evidence="2">B3_LCP</strain>
    </source>
</reference>
<protein>
    <submittedName>
        <fullName evidence="2">Uncharacterized protein</fullName>
    </submittedName>
</protein>
<feature type="compositionally biased region" description="Low complexity" evidence="1">
    <location>
        <begin position="144"/>
        <end position="157"/>
    </location>
</feature>